<accession>A0A1F5SPN3</accession>
<evidence type="ECO:0000313" key="1">
    <source>
        <dbReference type="EMBL" id="OGF28667.1"/>
    </source>
</evidence>
<sequence length="97" mass="10820">MFYDLKSLLHKNIAQAGIKKQVDAVNIVALFNSLAPRVLGERLARETQALFVRDGILTIQCTSSVVMQEVCYRERAVLNALHKAVGGKAVKKMRYTT</sequence>
<dbReference type="InterPro" id="IPR007922">
    <property type="entry name" value="DciA-like"/>
</dbReference>
<reference evidence="1 2" key="1">
    <citation type="journal article" date="2016" name="Nat. Commun.">
        <title>Thousands of microbial genomes shed light on interconnected biogeochemical processes in an aquifer system.</title>
        <authorList>
            <person name="Anantharaman K."/>
            <person name="Brown C.T."/>
            <person name="Hug L.A."/>
            <person name="Sharon I."/>
            <person name="Castelle C.J."/>
            <person name="Probst A.J."/>
            <person name="Thomas B.C."/>
            <person name="Singh A."/>
            <person name="Wilkins M.J."/>
            <person name="Karaoz U."/>
            <person name="Brodie E.L."/>
            <person name="Williams K.H."/>
            <person name="Hubbard S.S."/>
            <person name="Banfield J.F."/>
        </authorList>
    </citation>
    <scope>NUCLEOTIDE SEQUENCE [LARGE SCALE GENOMIC DNA]</scope>
</reference>
<comment type="caution">
    <text evidence="1">The sequence shown here is derived from an EMBL/GenBank/DDBJ whole genome shotgun (WGS) entry which is preliminary data.</text>
</comment>
<evidence type="ECO:0000313" key="2">
    <source>
        <dbReference type="Proteomes" id="UP000178925"/>
    </source>
</evidence>
<gene>
    <name evidence="1" type="ORF">A2242_00235</name>
</gene>
<dbReference type="EMBL" id="MFGC01000007">
    <property type="protein sequence ID" value="OGF28667.1"/>
    <property type="molecule type" value="Genomic_DNA"/>
</dbReference>
<name>A0A1F5SPN3_9BACT</name>
<dbReference type="Pfam" id="PF05258">
    <property type="entry name" value="DciA"/>
    <property type="match status" value="1"/>
</dbReference>
<evidence type="ECO:0008006" key="3">
    <source>
        <dbReference type="Google" id="ProtNLM"/>
    </source>
</evidence>
<dbReference type="STRING" id="1797995.A2242_00235"/>
<dbReference type="Proteomes" id="UP000178925">
    <property type="component" value="Unassembled WGS sequence"/>
</dbReference>
<dbReference type="AlphaFoldDB" id="A0A1F5SPN3"/>
<proteinExistence type="predicted"/>
<organism evidence="1 2">
    <name type="scientific">Candidatus Falkowbacteria bacterium RIFOXYA2_FULL_47_9</name>
    <dbReference type="NCBI Taxonomy" id="1797995"/>
    <lineage>
        <taxon>Bacteria</taxon>
        <taxon>Candidatus Falkowiibacteriota</taxon>
    </lineage>
</organism>
<protein>
    <recommendedName>
        <fullName evidence="3">RNA-binding protein</fullName>
    </recommendedName>
</protein>